<dbReference type="InterPro" id="IPR007387">
    <property type="entry name" value="TRAP_DctQ"/>
</dbReference>
<keyword evidence="3" id="KW-1003">Cell membrane</keyword>
<evidence type="ECO:0000256" key="4">
    <source>
        <dbReference type="ARBA" id="ARBA00022519"/>
    </source>
</evidence>
<reference evidence="11 12" key="1">
    <citation type="journal article" date="2000" name="Arch. Microbiol.">
        <title>Rhodobaca bogoriensis gen. nov. and sp. nov., an alkaliphilic purple nonsulfur bacterium from African Rift Valley soda lakes.</title>
        <authorList>
            <person name="Milford A.D."/>
            <person name="Achenbach L.A."/>
            <person name="Jung D.O."/>
            <person name="Madigan M.T."/>
        </authorList>
    </citation>
    <scope>NUCLEOTIDE SEQUENCE [LARGE SCALE GENOMIC DNA]</scope>
    <source>
        <strain evidence="11 12">2376</strain>
    </source>
</reference>
<organism evidence="11 12">
    <name type="scientific">Rhabdonatronobacter sediminivivens</name>
    <dbReference type="NCBI Taxonomy" id="2743469"/>
    <lineage>
        <taxon>Bacteria</taxon>
        <taxon>Pseudomonadati</taxon>
        <taxon>Pseudomonadota</taxon>
        <taxon>Alphaproteobacteria</taxon>
        <taxon>Rhodobacterales</taxon>
        <taxon>Paracoccaceae</taxon>
        <taxon>Rhabdonatronobacter</taxon>
    </lineage>
</organism>
<evidence type="ECO:0000256" key="8">
    <source>
        <dbReference type="ARBA" id="ARBA00038436"/>
    </source>
</evidence>
<dbReference type="Pfam" id="PF04290">
    <property type="entry name" value="DctQ"/>
    <property type="match status" value="1"/>
</dbReference>
<evidence type="ECO:0000256" key="3">
    <source>
        <dbReference type="ARBA" id="ARBA00022475"/>
    </source>
</evidence>
<feature type="transmembrane region" description="Helical" evidence="9">
    <location>
        <begin position="20"/>
        <end position="40"/>
    </location>
</feature>
<gene>
    <name evidence="11" type="ORF">HUK65_15360</name>
</gene>
<evidence type="ECO:0000256" key="6">
    <source>
        <dbReference type="ARBA" id="ARBA00022989"/>
    </source>
</evidence>
<evidence type="ECO:0000256" key="1">
    <source>
        <dbReference type="ARBA" id="ARBA00004429"/>
    </source>
</evidence>
<feature type="transmembrane region" description="Helical" evidence="9">
    <location>
        <begin position="93"/>
        <end position="115"/>
    </location>
</feature>
<keyword evidence="4 9" id="KW-0997">Cell inner membrane</keyword>
<comment type="caution">
    <text evidence="11">The sequence shown here is derived from an EMBL/GenBank/DDBJ whole genome shotgun (WGS) entry which is preliminary data.</text>
</comment>
<keyword evidence="2 9" id="KW-0813">Transport</keyword>
<evidence type="ECO:0000259" key="10">
    <source>
        <dbReference type="Pfam" id="PF04290"/>
    </source>
</evidence>
<keyword evidence="12" id="KW-1185">Reference proteome</keyword>
<evidence type="ECO:0000313" key="12">
    <source>
        <dbReference type="Proteomes" id="UP000529417"/>
    </source>
</evidence>
<dbReference type="PANTHER" id="PTHR35011">
    <property type="entry name" value="2,3-DIKETO-L-GULONATE TRAP TRANSPORTER SMALL PERMEASE PROTEIN YIAM"/>
    <property type="match status" value="1"/>
</dbReference>
<feature type="transmembrane region" description="Helical" evidence="9">
    <location>
        <begin position="135"/>
        <end position="156"/>
    </location>
</feature>
<dbReference type="InterPro" id="IPR055348">
    <property type="entry name" value="DctQ"/>
</dbReference>
<evidence type="ECO:0000256" key="5">
    <source>
        <dbReference type="ARBA" id="ARBA00022692"/>
    </source>
</evidence>
<evidence type="ECO:0000313" key="11">
    <source>
        <dbReference type="EMBL" id="NYS26364.1"/>
    </source>
</evidence>
<proteinExistence type="inferred from homology"/>
<dbReference type="Proteomes" id="UP000529417">
    <property type="component" value="Unassembled WGS sequence"/>
</dbReference>
<comment type="subunit">
    <text evidence="9">The complex comprises the extracytoplasmic solute receptor protein and the two transmembrane proteins.</text>
</comment>
<accession>A0A7Z0I1S3</accession>
<dbReference type="GO" id="GO:0005886">
    <property type="term" value="C:plasma membrane"/>
    <property type="evidence" value="ECO:0007669"/>
    <property type="project" value="UniProtKB-SubCell"/>
</dbReference>
<dbReference type="GO" id="GO:0015740">
    <property type="term" value="P:C4-dicarboxylate transport"/>
    <property type="evidence" value="ECO:0007669"/>
    <property type="project" value="TreeGrafter"/>
</dbReference>
<dbReference type="GO" id="GO:0022857">
    <property type="term" value="F:transmembrane transporter activity"/>
    <property type="evidence" value="ECO:0007669"/>
    <property type="project" value="UniProtKB-UniRule"/>
</dbReference>
<keyword evidence="7 9" id="KW-0472">Membrane</keyword>
<feature type="domain" description="Tripartite ATP-independent periplasmic transporters DctQ component" evidence="10">
    <location>
        <begin position="32"/>
        <end position="156"/>
    </location>
</feature>
<keyword evidence="5 9" id="KW-0812">Transmembrane</keyword>
<evidence type="ECO:0000256" key="7">
    <source>
        <dbReference type="ARBA" id="ARBA00023136"/>
    </source>
</evidence>
<dbReference type="RefSeq" id="WP_179907160.1">
    <property type="nucleotide sequence ID" value="NZ_JACBXS010000042.1"/>
</dbReference>
<dbReference type="EMBL" id="JACBXS010000042">
    <property type="protein sequence ID" value="NYS26364.1"/>
    <property type="molecule type" value="Genomic_DNA"/>
</dbReference>
<dbReference type="PANTHER" id="PTHR35011:SF2">
    <property type="entry name" value="2,3-DIKETO-L-GULONATE TRAP TRANSPORTER SMALL PERMEASE PROTEIN YIAM"/>
    <property type="match status" value="1"/>
</dbReference>
<feature type="transmembrane region" description="Helical" evidence="9">
    <location>
        <begin position="55"/>
        <end position="72"/>
    </location>
</feature>
<comment type="function">
    <text evidence="9">Part of the tripartite ATP-independent periplasmic (TRAP) transport system.</text>
</comment>
<comment type="similarity">
    <text evidence="8 9">Belongs to the TRAP transporter small permease family.</text>
</comment>
<evidence type="ECO:0000256" key="2">
    <source>
        <dbReference type="ARBA" id="ARBA00022448"/>
    </source>
</evidence>
<evidence type="ECO:0000256" key="9">
    <source>
        <dbReference type="RuleBase" id="RU369079"/>
    </source>
</evidence>
<name>A0A7Z0I1S3_9RHOB</name>
<sequence>MLATLRKGFLAVEYVTTRAVTLFSCGALALAAMLACYQIIMRYVIRQPTSWTEPVLQLAIIYMVYLGIAVTFRRGALVSIDILATMARGRWEAVMRWFILICVLILLGHMFWYGWAMAARAQVNVHPTLGISMMWAFMSIPVGSVFAMLAVVAHFIDPPPKLEVEA</sequence>
<comment type="subcellular location">
    <subcellularLocation>
        <location evidence="1 9">Cell inner membrane</location>
        <topology evidence="1 9">Multi-pass membrane protein</topology>
    </subcellularLocation>
</comment>
<keyword evidence="6 9" id="KW-1133">Transmembrane helix</keyword>
<dbReference type="AlphaFoldDB" id="A0A7Z0I1S3"/>
<protein>
    <recommendedName>
        <fullName evidence="9">TRAP transporter small permease protein</fullName>
    </recommendedName>
</protein>